<evidence type="ECO:0000256" key="1">
    <source>
        <dbReference type="ARBA" id="ARBA00009184"/>
    </source>
</evidence>
<feature type="compositionally biased region" description="Basic and acidic residues" evidence="2">
    <location>
        <begin position="289"/>
        <end position="307"/>
    </location>
</feature>
<proteinExistence type="inferred from homology"/>
<dbReference type="SUPFAM" id="SSF56784">
    <property type="entry name" value="HAD-like"/>
    <property type="match status" value="1"/>
</dbReference>
<feature type="region of interest" description="Disordered" evidence="2">
    <location>
        <begin position="277"/>
        <end position="307"/>
    </location>
</feature>
<evidence type="ECO:0000256" key="2">
    <source>
        <dbReference type="SAM" id="MobiDB-lite"/>
    </source>
</evidence>
<dbReference type="InterPro" id="IPR023214">
    <property type="entry name" value="HAD_sf"/>
</dbReference>
<gene>
    <name evidence="3" type="ORF">NCTC11820_01898</name>
</gene>
<dbReference type="RefSeq" id="WP_252893259.1">
    <property type="nucleotide sequence ID" value="NZ_UASJ01000002.1"/>
</dbReference>
<dbReference type="Proteomes" id="UP000250245">
    <property type="component" value="Unassembled WGS sequence"/>
</dbReference>
<accession>A0A2X3DTN0</accession>
<dbReference type="PANTHER" id="PTHR43344:SF15">
    <property type="entry name" value="PHOSPHOSERINE PHOSPHATASE SERB1"/>
    <property type="match status" value="1"/>
</dbReference>
<dbReference type="InterPro" id="IPR006385">
    <property type="entry name" value="HAD_hydro_SerB1"/>
</dbReference>
<dbReference type="EMBL" id="UASJ01000002">
    <property type="protein sequence ID" value="SQC01510.1"/>
    <property type="molecule type" value="Genomic_DNA"/>
</dbReference>
<reference evidence="3 4" key="1">
    <citation type="submission" date="2018-06" db="EMBL/GenBank/DDBJ databases">
        <authorList>
            <consortium name="Pathogen Informatics"/>
            <person name="Doyle S."/>
        </authorList>
    </citation>
    <scope>NUCLEOTIDE SEQUENCE [LARGE SCALE GENOMIC DNA]</scope>
    <source>
        <strain evidence="3 4">NCTC11820</strain>
    </source>
</reference>
<dbReference type="AlphaFoldDB" id="A0A2X3DTN0"/>
<dbReference type="InterPro" id="IPR050582">
    <property type="entry name" value="HAD-like_SerB"/>
</dbReference>
<dbReference type="Gene3D" id="3.40.50.1000">
    <property type="entry name" value="HAD superfamily/HAD-like"/>
    <property type="match status" value="1"/>
</dbReference>
<dbReference type="InterPro" id="IPR036412">
    <property type="entry name" value="HAD-like_sf"/>
</dbReference>
<dbReference type="Gene3D" id="1.20.1440.100">
    <property type="entry name" value="SG protein - dephosphorylation function"/>
    <property type="match status" value="1"/>
</dbReference>
<evidence type="ECO:0000313" key="3">
    <source>
        <dbReference type="EMBL" id="SQC01510.1"/>
    </source>
</evidence>
<dbReference type="CDD" id="cd02612">
    <property type="entry name" value="HAD_PGPPase"/>
    <property type="match status" value="1"/>
</dbReference>
<dbReference type="NCBIfam" id="TIGR01488">
    <property type="entry name" value="HAD-SF-IB"/>
    <property type="match status" value="1"/>
</dbReference>
<name>A0A2X3DTN0_9ACTO</name>
<feature type="compositionally biased region" description="Pro residues" evidence="2">
    <location>
        <begin position="277"/>
        <end position="286"/>
    </location>
</feature>
<dbReference type="Pfam" id="PF12710">
    <property type="entry name" value="HAD"/>
    <property type="match status" value="1"/>
</dbReference>
<evidence type="ECO:0000313" key="4">
    <source>
        <dbReference type="Proteomes" id="UP000250245"/>
    </source>
</evidence>
<dbReference type="NCBIfam" id="TIGR01490">
    <property type="entry name" value="HAD-SF-IB-hyp1"/>
    <property type="match status" value="1"/>
</dbReference>
<dbReference type="PANTHER" id="PTHR43344">
    <property type="entry name" value="PHOSPHOSERINE PHOSPHATASE"/>
    <property type="match status" value="1"/>
</dbReference>
<protein>
    <submittedName>
        <fullName evidence="3">ACT domain-containing protein</fullName>
    </submittedName>
</protein>
<organism evidence="3 4">
    <name type="scientific">Mobiluncus curtisii</name>
    <dbReference type="NCBI Taxonomy" id="2051"/>
    <lineage>
        <taxon>Bacteria</taxon>
        <taxon>Bacillati</taxon>
        <taxon>Actinomycetota</taxon>
        <taxon>Actinomycetes</taxon>
        <taxon>Actinomycetales</taxon>
        <taxon>Actinomycetaceae</taxon>
        <taxon>Mobiluncus</taxon>
    </lineage>
</organism>
<sequence>MAKIAAFFDVDGTLIRGASTWYLARDLYSRGYFGLDFFVFAARQALLYVIFGESIHRVEQVKKRSLQIIEGKLESDLVLVGEELYDRFLQERLFPGALKIIQKHLDAGHDVWLVSATPREIAQSMAHRLGLTGALGTVVEVDERGRYTGKMPQSLMHGTMKAKAVLELSWEHDYDLKQCYAYSDSMSDEKLFNLVGHPCVVNPEPKLRRIAKRRHWPIYDFAHRRLDIAIKVRSRYLPAITIGFLWTLRVLWRYVIRRILHVPGRIWRSRFPPSPITVPHPSPPLTINPEERNHGSDHRPPDATRRS</sequence>
<comment type="similarity">
    <text evidence="1">Belongs to the HAD-like hydrolase superfamily. SerB family.</text>
</comment>